<keyword evidence="2" id="KW-1185">Reference proteome</keyword>
<dbReference type="RefSeq" id="WP_167120351.1">
    <property type="nucleotide sequence ID" value="NZ_JAANOU010000001.1"/>
</dbReference>
<dbReference type="SUPFAM" id="SSF52096">
    <property type="entry name" value="ClpP/crotonase"/>
    <property type="match status" value="1"/>
</dbReference>
<evidence type="ECO:0000313" key="2">
    <source>
        <dbReference type="Proteomes" id="UP000754495"/>
    </source>
</evidence>
<reference evidence="1 2" key="1">
    <citation type="submission" date="2020-03" db="EMBL/GenBank/DDBJ databases">
        <title>Sequencing the genomes of 1000 actinobacteria strains.</title>
        <authorList>
            <person name="Klenk H.-P."/>
        </authorList>
    </citation>
    <scope>NUCLEOTIDE SEQUENCE [LARGE SCALE GENOMIC DNA]</scope>
    <source>
        <strain evidence="1 2">DSM 45668</strain>
    </source>
</reference>
<proteinExistence type="predicted"/>
<dbReference type="Pfam" id="PF00378">
    <property type="entry name" value="ECH_1"/>
    <property type="match status" value="1"/>
</dbReference>
<dbReference type="Proteomes" id="UP000754495">
    <property type="component" value="Unassembled WGS sequence"/>
</dbReference>
<protein>
    <submittedName>
        <fullName evidence="1">Enoyl-CoA hydratase/carnithine racemase</fullName>
    </submittedName>
</protein>
<dbReference type="Gene3D" id="3.90.226.10">
    <property type="entry name" value="2-enoyl-CoA Hydratase, Chain A, domain 1"/>
    <property type="match status" value="1"/>
</dbReference>
<dbReference type="InterPro" id="IPR029045">
    <property type="entry name" value="ClpP/crotonase-like_dom_sf"/>
</dbReference>
<gene>
    <name evidence="1" type="ORF">FHX46_005306</name>
</gene>
<dbReference type="PANTHER" id="PTHR43459">
    <property type="entry name" value="ENOYL-COA HYDRATASE"/>
    <property type="match status" value="1"/>
</dbReference>
<evidence type="ECO:0000313" key="1">
    <source>
        <dbReference type="EMBL" id="NIH82776.1"/>
    </source>
</evidence>
<dbReference type="EMBL" id="JAANOU010000001">
    <property type="protein sequence ID" value="NIH82776.1"/>
    <property type="molecule type" value="Genomic_DNA"/>
</dbReference>
<sequence>MPAPVQLDCQDGVLTVTLNRPESGNGLDFETGKAMLAAVADGAADQRVRAVVLQGSGGFFCSGDDLDSLRRYADGDVAAAPASADTADAFYVRLCEEIVLAPKPVLAAVNGVAIGPGTEIACAADLRIGGPGSRIGCGLIRVGHVGIGAMLRRVVGPARATEIFLSGRLVGADEAHRIGLLDRLVPEDGQVVDEAQRLARDLAHGPTKAIALYKELRERSVEQPVLSALRMQDRFHRRSHAEVADSGEGLSALLQGRKPHFTGH</sequence>
<dbReference type="PANTHER" id="PTHR43459:SF1">
    <property type="entry name" value="EG:BACN32G11.4 PROTEIN"/>
    <property type="match status" value="1"/>
</dbReference>
<accession>A0ABX0T5D0</accession>
<organism evidence="1 2">
    <name type="scientific">Amycolatopsis viridis</name>
    <dbReference type="NCBI Taxonomy" id="185678"/>
    <lineage>
        <taxon>Bacteria</taxon>
        <taxon>Bacillati</taxon>
        <taxon>Actinomycetota</taxon>
        <taxon>Actinomycetes</taxon>
        <taxon>Pseudonocardiales</taxon>
        <taxon>Pseudonocardiaceae</taxon>
        <taxon>Amycolatopsis</taxon>
    </lineage>
</organism>
<dbReference type="InterPro" id="IPR001753">
    <property type="entry name" value="Enoyl-CoA_hydra/iso"/>
</dbReference>
<dbReference type="CDD" id="cd06558">
    <property type="entry name" value="crotonase-like"/>
    <property type="match status" value="1"/>
</dbReference>
<name>A0ABX0T5D0_9PSEU</name>
<comment type="caution">
    <text evidence="1">The sequence shown here is derived from an EMBL/GenBank/DDBJ whole genome shotgun (WGS) entry which is preliminary data.</text>
</comment>